<proteinExistence type="predicted"/>
<gene>
    <name evidence="1" type="ORF">SAMN04489810_0251</name>
</gene>
<dbReference type="AlphaFoldDB" id="A0A1G7U5U2"/>
<keyword evidence="2" id="KW-1185">Reference proteome</keyword>
<evidence type="ECO:0000313" key="1">
    <source>
        <dbReference type="EMBL" id="SDG42120.1"/>
    </source>
</evidence>
<dbReference type="Proteomes" id="UP000199009">
    <property type="component" value="Chromosome I"/>
</dbReference>
<name>A0A1G7U5U2_9MICO</name>
<protein>
    <submittedName>
        <fullName evidence="1">Uncharacterized protein</fullName>
    </submittedName>
</protein>
<dbReference type="EMBL" id="LT629692">
    <property type="protein sequence ID" value="SDG42120.1"/>
    <property type="molecule type" value="Genomic_DNA"/>
</dbReference>
<reference evidence="1 2" key="1">
    <citation type="submission" date="2016-10" db="EMBL/GenBank/DDBJ databases">
        <authorList>
            <person name="de Groot N.N."/>
        </authorList>
    </citation>
    <scope>NUCLEOTIDE SEQUENCE [LARGE SCALE GENOMIC DNA]</scope>
    <source>
        <strain evidence="1 2">DSM 23142</strain>
    </source>
</reference>
<organism evidence="1 2">
    <name type="scientific">Microbacterium pygmaeum</name>
    <dbReference type="NCBI Taxonomy" id="370764"/>
    <lineage>
        <taxon>Bacteria</taxon>
        <taxon>Bacillati</taxon>
        <taxon>Actinomycetota</taxon>
        <taxon>Actinomycetes</taxon>
        <taxon>Micrococcales</taxon>
        <taxon>Microbacteriaceae</taxon>
        <taxon>Microbacterium</taxon>
    </lineage>
</organism>
<accession>A0A1G7U5U2</accession>
<sequence>MSAVVSAAVATIARHPSAAPERGFGRRARSCLPRIAVSRWRAARCEASERARSRFSCLGMRGRMLRADRPRQTKVPRWADRSAQGWRAARCEASERARSRFSCLGMRGRMLRADRPRQTKVPGWADRSAQGWRAARCEASERARSRFSCLGMRGRMLRADRPRQTKVPGWADRSAQGARAARCDARSRFSCLGMRGRMLRADNPRQTKGTRVRGPIGAGRARLRGDHRATGCNEQVRVPPRRARMKTHKPLRV</sequence>
<evidence type="ECO:0000313" key="2">
    <source>
        <dbReference type="Proteomes" id="UP000199009"/>
    </source>
</evidence>